<keyword evidence="7 9" id="KW-0472">Membrane</keyword>
<feature type="transmembrane region" description="Helical" evidence="9">
    <location>
        <begin position="356"/>
        <end position="375"/>
    </location>
</feature>
<organism evidence="11 12">
    <name type="scientific">Janibacter alkaliphilus</name>
    <dbReference type="NCBI Taxonomy" id="1069963"/>
    <lineage>
        <taxon>Bacteria</taxon>
        <taxon>Bacillati</taxon>
        <taxon>Actinomycetota</taxon>
        <taxon>Actinomycetes</taxon>
        <taxon>Micrococcales</taxon>
        <taxon>Intrasporangiaceae</taxon>
        <taxon>Janibacter</taxon>
    </lineage>
</organism>
<dbReference type="PANTHER" id="PTHR42718:SF9">
    <property type="entry name" value="MAJOR FACILITATOR SUPERFAMILY MULTIDRUG TRANSPORTER MFSC"/>
    <property type="match status" value="1"/>
</dbReference>
<proteinExistence type="inferred from homology"/>
<gene>
    <name evidence="11" type="ORF">BJY28_000968</name>
</gene>
<comment type="subcellular location">
    <subcellularLocation>
        <location evidence="1">Cell membrane</location>
        <topology evidence="1">Multi-pass membrane protein</topology>
    </subcellularLocation>
</comment>
<evidence type="ECO:0000256" key="7">
    <source>
        <dbReference type="ARBA" id="ARBA00023136"/>
    </source>
</evidence>
<dbReference type="Gene3D" id="1.20.1720.10">
    <property type="entry name" value="Multidrug resistance protein D"/>
    <property type="match status" value="1"/>
</dbReference>
<dbReference type="NCBIfam" id="TIGR00711">
    <property type="entry name" value="efflux_EmrB"/>
    <property type="match status" value="1"/>
</dbReference>
<dbReference type="Gene3D" id="1.20.1250.20">
    <property type="entry name" value="MFS general substrate transporter like domains"/>
    <property type="match status" value="1"/>
</dbReference>
<feature type="transmembrane region" description="Helical" evidence="9">
    <location>
        <begin position="427"/>
        <end position="448"/>
    </location>
</feature>
<accession>A0A852X0W4</accession>
<evidence type="ECO:0000256" key="6">
    <source>
        <dbReference type="ARBA" id="ARBA00022989"/>
    </source>
</evidence>
<dbReference type="GO" id="GO:0022857">
    <property type="term" value="F:transmembrane transporter activity"/>
    <property type="evidence" value="ECO:0007669"/>
    <property type="project" value="InterPro"/>
</dbReference>
<evidence type="ECO:0000256" key="4">
    <source>
        <dbReference type="ARBA" id="ARBA00022475"/>
    </source>
</evidence>
<evidence type="ECO:0000256" key="2">
    <source>
        <dbReference type="ARBA" id="ARBA00008537"/>
    </source>
</evidence>
<dbReference type="AlphaFoldDB" id="A0A852X0W4"/>
<dbReference type="PRINTS" id="PR01036">
    <property type="entry name" value="TCRTETB"/>
</dbReference>
<feature type="transmembrane region" description="Helical" evidence="9">
    <location>
        <begin position="91"/>
        <end position="110"/>
    </location>
</feature>
<feature type="transmembrane region" description="Helical" evidence="9">
    <location>
        <begin position="381"/>
        <end position="406"/>
    </location>
</feature>
<dbReference type="RefSeq" id="WP_218913344.1">
    <property type="nucleotide sequence ID" value="NZ_JACBZX010000001.1"/>
</dbReference>
<feature type="transmembrane region" description="Helical" evidence="9">
    <location>
        <begin position="460"/>
        <end position="483"/>
    </location>
</feature>
<keyword evidence="3" id="KW-0813">Transport</keyword>
<dbReference type="EMBL" id="JACBZX010000001">
    <property type="protein sequence ID" value="NYG36499.1"/>
    <property type="molecule type" value="Genomic_DNA"/>
</dbReference>
<name>A0A852X0W4_9MICO</name>
<keyword evidence="5 9" id="KW-0812">Transmembrane</keyword>
<feature type="transmembrane region" description="Helical" evidence="9">
    <location>
        <begin position="213"/>
        <end position="231"/>
    </location>
</feature>
<sequence>MTAPSTQAPHPGADPAGSTDPRTTIILRTLTVAAFVVILNETIMNNALPRLMAHFEVPATTAQWLSTSFMLTMAVVIPTSGWLLQRLGVRGTFVLAMSLFTAGTALASAAPTFEVLIGARVVQASGTAVMIPLLMTTLMNLVPENDRGRVMGNVSLVIAVAPAMGPAVSGLLLQIGSWRLIFLAVLPIAAIALAIGMRLLPRIEESGRTRLDLLSLLLSAVGFGGLIYGLSSLGGGHGSADEPAPEPVVDPPVAIAVSVLALALFAWRQIRLQRGADPLLDLRAFTYGGYTAAFGTMCLSFMAFLATIILLPIHLQQVLSLSTLTTGLLLIPGGLAMGLLGPTVGRAYDRYGAPRLVLPGTVAMTLMLGLLALLAPVADAWLILVLHVCLSLALAMTFTPLFTAGLGSLPSHLYSHGSAILGSLQQVAGAAGTALSIAVMSLVAGSLVDSGEPGPDELAVGMRASFGVLAAVGLLAIACATRVRTPPPGTERSDAPTH</sequence>
<feature type="transmembrane region" description="Helical" evidence="9">
    <location>
        <begin position="181"/>
        <end position="201"/>
    </location>
</feature>
<evidence type="ECO:0000256" key="1">
    <source>
        <dbReference type="ARBA" id="ARBA00004651"/>
    </source>
</evidence>
<evidence type="ECO:0000256" key="9">
    <source>
        <dbReference type="SAM" id="Phobius"/>
    </source>
</evidence>
<keyword evidence="4" id="KW-1003">Cell membrane</keyword>
<dbReference type="InterPro" id="IPR011701">
    <property type="entry name" value="MFS"/>
</dbReference>
<dbReference type="InterPro" id="IPR020846">
    <property type="entry name" value="MFS_dom"/>
</dbReference>
<dbReference type="InterPro" id="IPR004638">
    <property type="entry name" value="EmrB-like"/>
</dbReference>
<feature type="transmembrane region" description="Helical" evidence="9">
    <location>
        <begin position="319"/>
        <end position="344"/>
    </location>
</feature>
<evidence type="ECO:0000256" key="5">
    <source>
        <dbReference type="ARBA" id="ARBA00022692"/>
    </source>
</evidence>
<feature type="transmembrane region" description="Helical" evidence="9">
    <location>
        <begin position="25"/>
        <end position="44"/>
    </location>
</feature>
<protein>
    <submittedName>
        <fullName evidence="11">DHA2 family lincomycin resistance protein-like MFS transporter</fullName>
    </submittedName>
</protein>
<feature type="region of interest" description="Disordered" evidence="8">
    <location>
        <begin position="1"/>
        <end position="20"/>
    </location>
</feature>
<comment type="caution">
    <text evidence="11">The sequence shown here is derived from an EMBL/GenBank/DDBJ whole genome shotgun (WGS) entry which is preliminary data.</text>
</comment>
<reference evidence="11 12" key="1">
    <citation type="submission" date="2020-07" db="EMBL/GenBank/DDBJ databases">
        <title>Sequencing the genomes of 1000 actinobacteria strains.</title>
        <authorList>
            <person name="Klenk H.-P."/>
        </authorList>
    </citation>
    <scope>NUCLEOTIDE SEQUENCE [LARGE SCALE GENOMIC DNA]</scope>
    <source>
        <strain evidence="11 12">DSM 24723</strain>
    </source>
</reference>
<evidence type="ECO:0000313" key="12">
    <source>
        <dbReference type="Proteomes" id="UP000592181"/>
    </source>
</evidence>
<keyword evidence="6 9" id="KW-1133">Transmembrane helix</keyword>
<dbReference type="PROSITE" id="PS50850">
    <property type="entry name" value="MFS"/>
    <property type="match status" value="1"/>
</dbReference>
<dbReference type="SUPFAM" id="SSF103473">
    <property type="entry name" value="MFS general substrate transporter"/>
    <property type="match status" value="1"/>
</dbReference>
<feature type="transmembrane region" description="Helical" evidence="9">
    <location>
        <begin position="287"/>
        <end position="313"/>
    </location>
</feature>
<feature type="transmembrane region" description="Helical" evidence="9">
    <location>
        <begin position="154"/>
        <end position="175"/>
    </location>
</feature>
<dbReference type="GO" id="GO:0005886">
    <property type="term" value="C:plasma membrane"/>
    <property type="evidence" value="ECO:0007669"/>
    <property type="project" value="UniProtKB-SubCell"/>
</dbReference>
<keyword evidence="12" id="KW-1185">Reference proteome</keyword>
<feature type="domain" description="Major facilitator superfamily (MFS) profile" evidence="10">
    <location>
        <begin position="26"/>
        <end position="488"/>
    </location>
</feature>
<feature type="transmembrane region" description="Helical" evidence="9">
    <location>
        <begin position="122"/>
        <end position="142"/>
    </location>
</feature>
<evidence type="ECO:0000313" key="11">
    <source>
        <dbReference type="EMBL" id="NYG36499.1"/>
    </source>
</evidence>
<dbReference type="InterPro" id="IPR036259">
    <property type="entry name" value="MFS_trans_sf"/>
</dbReference>
<evidence type="ECO:0000256" key="8">
    <source>
        <dbReference type="SAM" id="MobiDB-lite"/>
    </source>
</evidence>
<evidence type="ECO:0000256" key="3">
    <source>
        <dbReference type="ARBA" id="ARBA00022448"/>
    </source>
</evidence>
<dbReference type="Proteomes" id="UP000592181">
    <property type="component" value="Unassembled WGS sequence"/>
</dbReference>
<evidence type="ECO:0000259" key="10">
    <source>
        <dbReference type="PROSITE" id="PS50850"/>
    </source>
</evidence>
<comment type="similarity">
    <text evidence="2">Belongs to the major facilitator superfamily. EmrB family.</text>
</comment>
<feature type="transmembrane region" description="Helical" evidence="9">
    <location>
        <begin position="251"/>
        <end position="267"/>
    </location>
</feature>
<feature type="transmembrane region" description="Helical" evidence="9">
    <location>
        <begin position="64"/>
        <end position="84"/>
    </location>
</feature>
<dbReference type="PANTHER" id="PTHR42718">
    <property type="entry name" value="MAJOR FACILITATOR SUPERFAMILY MULTIDRUG TRANSPORTER MFSC"/>
    <property type="match status" value="1"/>
</dbReference>
<dbReference type="Pfam" id="PF07690">
    <property type="entry name" value="MFS_1"/>
    <property type="match status" value="1"/>
</dbReference>